<evidence type="ECO:0000256" key="13">
    <source>
        <dbReference type="ARBA" id="ARBA00081339"/>
    </source>
</evidence>
<dbReference type="GO" id="GO:0008270">
    <property type="term" value="F:zinc ion binding"/>
    <property type="evidence" value="ECO:0007669"/>
    <property type="project" value="UniProtKB-KW"/>
</dbReference>
<evidence type="ECO:0000256" key="10">
    <source>
        <dbReference type="ARBA" id="ARBA00076382"/>
    </source>
</evidence>
<proteinExistence type="predicted"/>
<feature type="domain" description="SH2" evidence="15">
    <location>
        <begin position="49"/>
        <end position="117"/>
    </location>
</feature>
<dbReference type="SMART" id="SM00252">
    <property type="entry name" value="SH2"/>
    <property type="match status" value="1"/>
</dbReference>
<reference evidence="18" key="2">
    <citation type="submission" date="2025-09" db="UniProtKB">
        <authorList>
            <consortium name="Ensembl"/>
        </authorList>
    </citation>
    <scope>IDENTIFICATION</scope>
</reference>
<keyword evidence="8 14" id="KW-0727">SH2 domain</keyword>
<accession>A0A8C8DM11</accession>
<evidence type="ECO:0000256" key="9">
    <source>
        <dbReference type="ARBA" id="ARBA00074820"/>
    </source>
</evidence>
<evidence type="ECO:0000256" key="3">
    <source>
        <dbReference type="ARBA" id="ARBA00022723"/>
    </source>
</evidence>
<dbReference type="Pfam" id="PF00130">
    <property type="entry name" value="C1_1"/>
    <property type="match status" value="1"/>
</dbReference>
<feature type="domain" description="Phorbol-ester/DAG-type" evidence="16">
    <location>
        <begin position="203"/>
        <end position="253"/>
    </location>
</feature>
<dbReference type="InterPro" id="IPR036860">
    <property type="entry name" value="SH2_dom_sf"/>
</dbReference>
<dbReference type="SMART" id="SM00109">
    <property type="entry name" value="C1"/>
    <property type="match status" value="1"/>
</dbReference>
<keyword evidence="5" id="KW-0862">Zinc</keyword>
<keyword evidence="7" id="KW-0007">Acetylation</keyword>
<dbReference type="Ensembl" id="ENSOSIT00000016415.1">
    <property type="protein sequence ID" value="ENSOSIP00000015523.1"/>
    <property type="gene ID" value="ENSOSIG00000008663.1"/>
</dbReference>
<dbReference type="InterPro" id="IPR020454">
    <property type="entry name" value="DAG/PE-bd"/>
</dbReference>
<dbReference type="PROSITE" id="PS50001">
    <property type="entry name" value="SH2"/>
    <property type="match status" value="1"/>
</dbReference>
<evidence type="ECO:0000256" key="12">
    <source>
        <dbReference type="ARBA" id="ARBA00081033"/>
    </source>
</evidence>
<dbReference type="InterPro" id="IPR000980">
    <property type="entry name" value="SH2"/>
</dbReference>
<dbReference type="Proteomes" id="UP000694383">
    <property type="component" value="Unplaced"/>
</dbReference>
<evidence type="ECO:0000313" key="18">
    <source>
        <dbReference type="Ensembl" id="ENSOSIP00000015523.1"/>
    </source>
</evidence>
<dbReference type="PRINTS" id="PR00008">
    <property type="entry name" value="DAGPEDOMAIN"/>
</dbReference>
<evidence type="ECO:0000256" key="7">
    <source>
        <dbReference type="ARBA" id="ARBA00022990"/>
    </source>
</evidence>
<dbReference type="InterPro" id="IPR046349">
    <property type="entry name" value="C1-like_sf"/>
</dbReference>
<dbReference type="InterPro" id="IPR051854">
    <property type="entry name" value="Rho-type_GAP"/>
</dbReference>
<evidence type="ECO:0000256" key="6">
    <source>
        <dbReference type="ARBA" id="ARBA00022902"/>
    </source>
</evidence>
<dbReference type="SUPFAM" id="SSF57889">
    <property type="entry name" value="Cysteine-rich domain"/>
    <property type="match status" value="1"/>
</dbReference>
<keyword evidence="1" id="KW-0343">GTPase activation</keyword>
<dbReference type="PANTHER" id="PTHR46075">
    <property type="entry name" value="CHIMERIN FAMILY MEMBER"/>
    <property type="match status" value="1"/>
</dbReference>
<evidence type="ECO:0000256" key="14">
    <source>
        <dbReference type="PROSITE-ProRule" id="PRU00191"/>
    </source>
</evidence>
<evidence type="ECO:0000256" key="11">
    <source>
        <dbReference type="ARBA" id="ARBA00077049"/>
    </source>
</evidence>
<dbReference type="InterPro" id="IPR000198">
    <property type="entry name" value="RhoGAP_dom"/>
</dbReference>
<evidence type="ECO:0000259" key="16">
    <source>
        <dbReference type="PROSITE" id="PS50081"/>
    </source>
</evidence>
<dbReference type="Gene3D" id="3.30.505.10">
    <property type="entry name" value="SH2 domain"/>
    <property type="match status" value="1"/>
</dbReference>
<keyword evidence="19" id="KW-1185">Reference proteome</keyword>
<dbReference type="FunFam" id="1.10.555.10:FF:000005">
    <property type="entry name" value="Chimaerin"/>
    <property type="match status" value="1"/>
</dbReference>
<name>A0A8C8DM11_9TELE</name>
<evidence type="ECO:0000256" key="4">
    <source>
        <dbReference type="ARBA" id="ARBA00022771"/>
    </source>
</evidence>
<dbReference type="Gene3D" id="1.10.555.10">
    <property type="entry name" value="Rho GTPase activation protein"/>
    <property type="match status" value="1"/>
</dbReference>
<evidence type="ECO:0000313" key="19">
    <source>
        <dbReference type="Proteomes" id="UP000694383"/>
    </source>
</evidence>
<evidence type="ECO:0000259" key="15">
    <source>
        <dbReference type="PROSITE" id="PS50001"/>
    </source>
</evidence>
<dbReference type="GO" id="GO:0007399">
    <property type="term" value="P:nervous system development"/>
    <property type="evidence" value="ECO:0007669"/>
    <property type="project" value="UniProtKB-KW"/>
</dbReference>
<dbReference type="SUPFAM" id="SSF55550">
    <property type="entry name" value="SH2 domain"/>
    <property type="match status" value="1"/>
</dbReference>
<dbReference type="GeneTree" id="ENSGT01030000234635"/>
<dbReference type="PROSITE" id="PS50081">
    <property type="entry name" value="ZF_DAG_PE_2"/>
    <property type="match status" value="1"/>
</dbReference>
<protein>
    <recommendedName>
        <fullName evidence="9">N-chimaerin</fullName>
    </recommendedName>
    <alternativeName>
        <fullName evidence="13">A-chimaerin</fullName>
    </alternativeName>
    <alternativeName>
        <fullName evidence="12">Alpha-chimerin</fullName>
    </alternativeName>
    <alternativeName>
        <fullName evidence="10">N-chimerin</fullName>
    </alternativeName>
    <alternativeName>
        <fullName evidence="11">Rho GTPase-activating protein 2</fullName>
    </alternativeName>
</protein>
<feature type="domain" description="Rho-GAP" evidence="17">
    <location>
        <begin position="266"/>
        <end position="444"/>
    </location>
</feature>
<sequence length="444" mass="50801">MALNVFDHDDYRPPVWKSYLYQLQQEAPHPRRVTCTSEVENRPKYYGREFHGMISREETDQLLSQAEGSYLIRESQRQPGTYTLALRFGNQTRNFRLYHDGKHFVGEKRFESIHDLVTDGLITLYIETKAAEYIAKMTINPIYEHVGYTTLNQEPTLKNQVQRCPDEPDAARAKEPGVERSLTSLVRRATLRESDLAPKYEKVHNFKVHTFRGPHWCEYCANFMWGLIAQGVKCADCGLNVHKQCSKVVPNDCQPDLRHVKKVYSCDLTTLVKAHNTKRPMVVDMCIQEIEARGLQSEGLYRISGFSELIEDVKLAFDRDGEKADISSSAYEDINIITGALKLYFRDLPIPLITYDAYPRFIEAASRCSAPPEGLKHALGFHPQDSILVTQYEKENLMSSENLGIVFGPTLMRAPGLDAMTALNDIRYQRLVVETLIAHEDVVF</sequence>
<evidence type="ECO:0000256" key="5">
    <source>
        <dbReference type="ARBA" id="ARBA00022833"/>
    </source>
</evidence>
<dbReference type="Pfam" id="PF00017">
    <property type="entry name" value="SH2"/>
    <property type="match status" value="1"/>
</dbReference>
<keyword evidence="6" id="KW-0524">Neurogenesis</keyword>
<dbReference type="PROSITE" id="PS50238">
    <property type="entry name" value="RHOGAP"/>
    <property type="match status" value="1"/>
</dbReference>
<evidence type="ECO:0000256" key="2">
    <source>
        <dbReference type="ARBA" id="ARBA00022553"/>
    </source>
</evidence>
<dbReference type="Gene3D" id="3.30.60.20">
    <property type="match status" value="1"/>
</dbReference>
<keyword evidence="4" id="KW-0863">Zinc-finger</keyword>
<evidence type="ECO:0000259" key="17">
    <source>
        <dbReference type="PROSITE" id="PS50238"/>
    </source>
</evidence>
<dbReference type="InterPro" id="IPR002219">
    <property type="entry name" value="PKC_DAG/PE"/>
</dbReference>
<dbReference type="FunFam" id="3.30.505.10:FF:000019">
    <property type="entry name" value="Chimaerin"/>
    <property type="match status" value="1"/>
</dbReference>
<dbReference type="InterPro" id="IPR008936">
    <property type="entry name" value="Rho_GTPase_activation_prot"/>
</dbReference>
<keyword evidence="3" id="KW-0479">Metal-binding</keyword>
<dbReference type="SUPFAM" id="SSF48350">
    <property type="entry name" value="GTPase activation domain, GAP"/>
    <property type="match status" value="1"/>
</dbReference>
<dbReference type="FunFam" id="3.30.60.20:FF:000030">
    <property type="entry name" value="Chimaerin"/>
    <property type="match status" value="1"/>
</dbReference>
<dbReference type="GO" id="GO:0005096">
    <property type="term" value="F:GTPase activator activity"/>
    <property type="evidence" value="ECO:0007669"/>
    <property type="project" value="UniProtKB-KW"/>
</dbReference>
<dbReference type="PROSITE" id="PS00479">
    <property type="entry name" value="ZF_DAG_PE_1"/>
    <property type="match status" value="1"/>
</dbReference>
<dbReference type="Pfam" id="PF00620">
    <property type="entry name" value="RhoGAP"/>
    <property type="match status" value="1"/>
</dbReference>
<dbReference type="GO" id="GO:0007165">
    <property type="term" value="P:signal transduction"/>
    <property type="evidence" value="ECO:0007669"/>
    <property type="project" value="InterPro"/>
</dbReference>
<dbReference type="CDD" id="cd10352">
    <property type="entry name" value="SH2_a2chimerin_b2chimerin"/>
    <property type="match status" value="1"/>
</dbReference>
<organism evidence="18 19">
    <name type="scientific">Oryzias sinensis</name>
    <name type="common">Chinese medaka</name>
    <dbReference type="NCBI Taxonomy" id="183150"/>
    <lineage>
        <taxon>Eukaryota</taxon>
        <taxon>Metazoa</taxon>
        <taxon>Chordata</taxon>
        <taxon>Craniata</taxon>
        <taxon>Vertebrata</taxon>
        <taxon>Euteleostomi</taxon>
        <taxon>Actinopterygii</taxon>
        <taxon>Neopterygii</taxon>
        <taxon>Teleostei</taxon>
        <taxon>Neoteleostei</taxon>
        <taxon>Acanthomorphata</taxon>
        <taxon>Ovalentaria</taxon>
        <taxon>Atherinomorphae</taxon>
        <taxon>Beloniformes</taxon>
        <taxon>Adrianichthyidae</taxon>
        <taxon>Oryziinae</taxon>
        <taxon>Oryzias</taxon>
    </lineage>
</organism>
<dbReference type="InterPro" id="IPR035840">
    <property type="entry name" value="Chimaerin_SH2"/>
</dbReference>
<dbReference type="PANTHER" id="PTHR46075:SF1">
    <property type="entry name" value="N-CHIMAERIN"/>
    <property type="match status" value="1"/>
</dbReference>
<dbReference type="SMART" id="SM00324">
    <property type="entry name" value="RhoGAP"/>
    <property type="match status" value="1"/>
</dbReference>
<evidence type="ECO:0000256" key="8">
    <source>
        <dbReference type="ARBA" id="ARBA00022999"/>
    </source>
</evidence>
<dbReference type="AlphaFoldDB" id="A0A8C8DM11"/>
<reference evidence="18" key="1">
    <citation type="submission" date="2025-08" db="UniProtKB">
        <authorList>
            <consortium name="Ensembl"/>
        </authorList>
    </citation>
    <scope>IDENTIFICATION</scope>
</reference>
<keyword evidence="2" id="KW-0597">Phosphoprotein</keyword>
<evidence type="ECO:0000256" key="1">
    <source>
        <dbReference type="ARBA" id="ARBA00022468"/>
    </source>
</evidence>